<dbReference type="SUPFAM" id="SSF48464">
    <property type="entry name" value="ENTH/VHS domain"/>
    <property type="match status" value="1"/>
</dbReference>
<dbReference type="GO" id="GO:0006369">
    <property type="term" value="P:termination of RNA polymerase II transcription"/>
    <property type="evidence" value="ECO:0007669"/>
    <property type="project" value="InterPro"/>
</dbReference>
<dbReference type="GO" id="GO:0016192">
    <property type="term" value="P:vesicle-mediated transport"/>
    <property type="evidence" value="ECO:0007669"/>
    <property type="project" value="UniProtKB-ARBA"/>
</dbReference>
<sequence>MSGLASDEVAEDYKNSLEDLTTNDKFQISNLTVIAKENTEHAMAISRVLENHIRTTPPSQKLPALYVVDSVVKNVGTPYTLFLGRNLYQTFMNAYTLVDSQTRKKLDEMLKTWKEPVPGSLDPRPVFPVEVTRSIENALIKARTAALHQQQARQQQELRSRTRGVATPPPTWKTTPTPPQAPAPYSLSTGQTQHLQTNGHIHPRHTHTPPSQYPPAAQHKYSYGQSYQEVVDLASLHRDIDTLIMSARNDFANKPLDTAIQQRLKALLDLQSILQQQKLPQDQLKLIRNQVSKLSTIAPAPSLAPAAVPVPPISTPQIPTLTTPQPNLQTLLNPSTLAELIKATANPQSRTPPPQPAAFAPLIPVGTTGPASVSTPAASENPLIASLRARGLLPPVSSGPVQPPPANLPFILPGQNGYTPSATPQIPSPIQANIKVNVQMSSASIKIPRPNLIFRLYEDKPNRCGTCGRRFAADDKGKEKKARHLDWHFKTNLRMNEASRRGQSRSWYVDERDWIKSREYDDDVGLTDATTSVSKSVGEDGAAEKAPQQRWIHAPNDATLRNTPCPICQEQFESTWSEEAQDWIWRDAMKVGSRVYHASCYSELTKDGTIAFGSLTPVRRTATPDSVLGKRKAEVDIDFTGSNVRIKTEPVA</sequence>
<dbReference type="GO" id="GO:0005849">
    <property type="term" value="C:mRNA cleavage factor complex"/>
    <property type="evidence" value="ECO:0007669"/>
    <property type="project" value="InterPro"/>
</dbReference>
<dbReference type="InterPro" id="IPR006569">
    <property type="entry name" value="CID_dom"/>
</dbReference>
<dbReference type="InterPro" id="IPR002014">
    <property type="entry name" value="VHS_dom"/>
</dbReference>
<dbReference type="SMART" id="SM00582">
    <property type="entry name" value="RPR"/>
    <property type="match status" value="1"/>
</dbReference>
<dbReference type="Pfam" id="PF04818">
    <property type="entry name" value="CID"/>
    <property type="match status" value="1"/>
</dbReference>
<evidence type="ECO:0000256" key="2">
    <source>
        <dbReference type="SAM" id="MobiDB-lite"/>
    </source>
</evidence>
<evidence type="ECO:0000259" key="3">
    <source>
        <dbReference type="PROSITE" id="PS50179"/>
    </source>
</evidence>
<dbReference type="InterPro" id="IPR045154">
    <property type="entry name" value="PCF11-like"/>
</dbReference>
<proteinExistence type="predicted"/>
<dbReference type="GO" id="GO:0007034">
    <property type="term" value="P:vacuolar transport"/>
    <property type="evidence" value="ECO:0007669"/>
    <property type="project" value="UniProtKB-ARBA"/>
</dbReference>
<evidence type="ECO:0000313" key="5">
    <source>
        <dbReference type="EMBL" id="WEW61825.1"/>
    </source>
</evidence>
<feature type="compositionally biased region" description="Pro residues" evidence="2">
    <location>
        <begin position="167"/>
        <end position="182"/>
    </location>
</feature>
<dbReference type="Pfam" id="PF21936">
    <property type="entry name" value="Pcf11_C"/>
    <property type="match status" value="1"/>
</dbReference>
<dbReference type="FunFam" id="1.25.40.90:FF:000016">
    <property type="entry name" value="mRNA cleavage factor complex component Pcf11"/>
    <property type="match status" value="1"/>
</dbReference>
<dbReference type="GO" id="GO:0043130">
    <property type="term" value="F:ubiquitin binding"/>
    <property type="evidence" value="ECO:0007669"/>
    <property type="project" value="InterPro"/>
</dbReference>
<evidence type="ECO:0000256" key="1">
    <source>
        <dbReference type="ARBA" id="ARBA00011446"/>
    </source>
</evidence>
<dbReference type="Gene3D" id="1.25.40.90">
    <property type="match status" value="1"/>
</dbReference>
<dbReference type="GO" id="GO:0005737">
    <property type="term" value="C:cytoplasm"/>
    <property type="evidence" value="ECO:0007669"/>
    <property type="project" value="TreeGrafter"/>
</dbReference>
<dbReference type="GO" id="GO:0031124">
    <property type="term" value="P:mRNA 3'-end processing"/>
    <property type="evidence" value="ECO:0007669"/>
    <property type="project" value="InterPro"/>
</dbReference>
<keyword evidence="6" id="KW-1185">Reference proteome</keyword>
<dbReference type="EMBL" id="CP120631">
    <property type="protein sequence ID" value="WEW61825.1"/>
    <property type="molecule type" value="Genomic_DNA"/>
</dbReference>
<evidence type="ECO:0000259" key="4">
    <source>
        <dbReference type="PROSITE" id="PS51391"/>
    </source>
</evidence>
<accession>A0AAF0ILB8</accession>
<dbReference type="Proteomes" id="UP001219355">
    <property type="component" value="Chromosome 5"/>
</dbReference>
<dbReference type="PROSITE" id="PS51391">
    <property type="entry name" value="CID"/>
    <property type="match status" value="1"/>
</dbReference>
<reference evidence="5" key="1">
    <citation type="submission" date="2023-03" db="EMBL/GenBank/DDBJ databases">
        <title>Emydomyces testavorans Genome Sequence.</title>
        <authorList>
            <person name="Hoyer L."/>
        </authorList>
    </citation>
    <scope>NUCLEOTIDE SEQUENCE</scope>
    <source>
        <strain evidence="5">16-2883</strain>
    </source>
</reference>
<evidence type="ECO:0000313" key="6">
    <source>
        <dbReference type="Proteomes" id="UP001219355"/>
    </source>
</evidence>
<feature type="domain" description="VHS" evidence="3">
    <location>
        <begin position="15"/>
        <end position="124"/>
    </location>
</feature>
<comment type="subunit">
    <text evidence="1">Component of the ESCRT-0 complex composed of HSE1 and VPS27.</text>
</comment>
<dbReference type="AlphaFoldDB" id="A0AAF0ILB8"/>
<dbReference type="InterPro" id="IPR054127">
    <property type="entry name" value="Pcf11_C"/>
</dbReference>
<feature type="compositionally biased region" description="Polar residues" evidence="2">
    <location>
        <begin position="186"/>
        <end position="199"/>
    </location>
</feature>
<dbReference type="PANTHER" id="PTHR15921">
    <property type="entry name" value="PRE-MRNA CLEAVAGE COMPLEX II"/>
    <property type="match status" value="1"/>
</dbReference>
<protein>
    <submittedName>
        <fullName evidence="5">mRNA 3' end processing factor</fullName>
    </submittedName>
</protein>
<dbReference type="CDD" id="cd16982">
    <property type="entry name" value="CID_Pcf11"/>
    <property type="match status" value="1"/>
</dbReference>
<feature type="region of interest" description="Disordered" evidence="2">
    <location>
        <begin position="146"/>
        <end position="218"/>
    </location>
</feature>
<dbReference type="InterPro" id="IPR021605">
    <property type="entry name" value="Pcf11_Clp1-ID"/>
</dbReference>
<dbReference type="InterPro" id="IPR047415">
    <property type="entry name" value="Pcf11_CID"/>
</dbReference>
<dbReference type="PANTHER" id="PTHR15921:SF3">
    <property type="entry name" value="PRE-MRNA CLEAVAGE COMPLEX 2 PROTEIN PCF11"/>
    <property type="match status" value="1"/>
</dbReference>
<dbReference type="PROSITE" id="PS50179">
    <property type="entry name" value="VHS"/>
    <property type="match status" value="1"/>
</dbReference>
<dbReference type="InterPro" id="IPR008942">
    <property type="entry name" value="ENTH_VHS"/>
</dbReference>
<dbReference type="Pfam" id="PF11526">
    <property type="entry name" value="Pfc11_Clp1_ID"/>
    <property type="match status" value="1"/>
</dbReference>
<name>A0AAF0ILB8_9EURO</name>
<dbReference type="GO" id="GO:0000993">
    <property type="term" value="F:RNA polymerase II complex binding"/>
    <property type="evidence" value="ECO:0007669"/>
    <property type="project" value="InterPro"/>
</dbReference>
<dbReference type="GO" id="GO:0035091">
    <property type="term" value="F:phosphatidylinositol binding"/>
    <property type="evidence" value="ECO:0007669"/>
    <property type="project" value="InterPro"/>
</dbReference>
<feature type="compositionally biased region" description="Low complexity" evidence="2">
    <location>
        <begin position="146"/>
        <end position="157"/>
    </location>
</feature>
<dbReference type="GO" id="GO:0003729">
    <property type="term" value="F:mRNA binding"/>
    <property type="evidence" value="ECO:0007669"/>
    <property type="project" value="InterPro"/>
</dbReference>
<gene>
    <name evidence="5" type="primary">PCF11</name>
    <name evidence="5" type="ORF">PRK78_007321</name>
</gene>
<feature type="domain" description="CID" evidence="4">
    <location>
        <begin position="5"/>
        <end position="143"/>
    </location>
</feature>
<organism evidence="5 6">
    <name type="scientific">Emydomyces testavorans</name>
    <dbReference type="NCBI Taxonomy" id="2070801"/>
    <lineage>
        <taxon>Eukaryota</taxon>
        <taxon>Fungi</taxon>
        <taxon>Dikarya</taxon>
        <taxon>Ascomycota</taxon>
        <taxon>Pezizomycotina</taxon>
        <taxon>Eurotiomycetes</taxon>
        <taxon>Eurotiomycetidae</taxon>
        <taxon>Onygenales</taxon>
        <taxon>Nannizziopsiaceae</taxon>
        <taxon>Emydomyces</taxon>
    </lineage>
</organism>